<keyword evidence="1" id="KW-0732">Signal</keyword>
<reference evidence="2 3" key="1">
    <citation type="submission" date="2018-10" db="EMBL/GenBank/DDBJ databases">
        <title>Genome assembly for a Yunnan-Guizhou Plateau 3E fish, Anabarilius grahami (Regan), and its evolutionary and genetic applications.</title>
        <authorList>
            <person name="Jiang W."/>
        </authorList>
    </citation>
    <scope>NUCLEOTIDE SEQUENCE [LARGE SCALE GENOMIC DNA]</scope>
    <source>
        <strain evidence="2">AG-KIZ</strain>
        <tissue evidence="2">Muscle</tissue>
    </source>
</reference>
<evidence type="ECO:0000256" key="1">
    <source>
        <dbReference type="SAM" id="SignalP"/>
    </source>
</evidence>
<dbReference type="EMBL" id="RJVU01073043">
    <property type="protein sequence ID" value="ROI27738.1"/>
    <property type="molecule type" value="Genomic_DNA"/>
</dbReference>
<proteinExistence type="predicted"/>
<organism evidence="2 3">
    <name type="scientific">Anabarilius grahami</name>
    <name type="common">Kanglang fish</name>
    <name type="synonym">Barilius grahami</name>
    <dbReference type="NCBI Taxonomy" id="495550"/>
    <lineage>
        <taxon>Eukaryota</taxon>
        <taxon>Metazoa</taxon>
        <taxon>Chordata</taxon>
        <taxon>Craniata</taxon>
        <taxon>Vertebrata</taxon>
        <taxon>Euteleostomi</taxon>
        <taxon>Actinopterygii</taxon>
        <taxon>Neopterygii</taxon>
        <taxon>Teleostei</taxon>
        <taxon>Ostariophysi</taxon>
        <taxon>Cypriniformes</taxon>
        <taxon>Xenocyprididae</taxon>
        <taxon>Xenocypridinae</taxon>
        <taxon>Xenocypridinae incertae sedis</taxon>
        <taxon>Anabarilius</taxon>
    </lineage>
</organism>
<accession>A0A3N0XIC8</accession>
<protein>
    <submittedName>
        <fullName evidence="2">Uncharacterized protein</fullName>
    </submittedName>
</protein>
<keyword evidence="3" id="KW-1185">Reference proteome</keyword>
<gene>
    <name evidence="2" type="ORF">DPX16_23060</name>
</gene>
<dbReference type="Proteomes" id="UP000281406">
    <property type="component" value="Unassembled WGS sequence"/>
</dbReference>
<evidence type="ECO:0000313" key="3">
    <source>
        <dbReference type="Proteomes" id="UP000281406"/>
    </source>
</evidence>
<name>A0A3N0XIC8_ANAGA</name>
<sequence>MRNCLSLCLLLSFRGAARTEMSMDKAARQRSSETFVKIMWWRLAPERVSHEETNINQSKKTKSSVVKFGLVKVGDYCAKPFQRDHYHKLAFRIYESKGTDLMGKTFTSLHPKEEVSDEERLMAAVQSPQGLKTGVSGVERFQVLRQNADSVLADAVHMSSTTHACAADAGASQ</sequence>
<comment type="caution">
    <text evidence="2">The sequence shown here is derived from an EMBL/GenBank/DDBJ whole genome shotgun (WGS) entry which is preliminary data.</text>
</comment>
<feature type="chain" id="PRO_5018196534" evidence="1">
    <location>
        <begin position="20"/>
        <end position="173"/>
    </location>
</feature>
<dbReference type="AlphaFoldDB" id="A0A3N0XIC8"/>
<feature type="signal peptide" evidence="1">
    <location>
        <begin position="1"/>
        <end position="19"/>
    </location>
</feature>
<evidence type="ECO:0000313" key="2">
    <source>
        <dbReference type="EMBL" id="ROI27738.1"/>
    </source>
</evidence>